<keyword evidence="3" id="KW-1185">Reference proteome</keyword>
<evidence type="ECO:0000256" key="1">
    <source>
        <dbReference type="SAM" id="Phobius"/>
    </source>
</evidence>
<dbReference type="InterPro" id="IPR036737">
    <property type="entry name" value="OmpA-like_sf"/>
</dbReference>
<dbReference type="Proteomes" id="UP000671845">
    <property type="component" value="Chromosome"/>
</dbReference>
<name>A0ABX7WE57_9GAMM</name>
<reference evidence="2 3" key="1">
    <citation type="journal article" date="2021" name="Front. Microbiol.">
        <title>Aerobic Denitrification and Heterotrophic Sulfur Oxidation in the Genus Halomonas Revealed by Six Novel Species Characterizations and Genome-Based Analysis.</title>
        <authorList>
            <person name="Wang L."/>
            <person name="Shao Z."/>
        </authorList>
    </citation>
    <scope>NUCLEOTIDE SEQUENCE [LARGE SCALE GENOMIC DNA]</scope>
    <source>
        <strain evidence="2 3">MCCC 1A13718</strain>
    </source>
</reference>
<keyword evidence="1" id="KW-0812">Transmembrane</keyword>
<protein>
    <recommendedName>
        <fullName evidence="4">OmpA-like domain-containing protein</fullName>
    </recommendedName>
</protein>
<dbReference type="EMBL" id="CP053383">
    <property type="protein sequence ID" value="QTP57782.1"/>
    <property type="molecule type" value="Genomic_DNA"/>
</dbReference>
<sequence>MSDPVIITLFIRGALAFIITVGGVYCIYQGCRLLFGKNHSISKSTFDATIAGHSISFTAGAAGTAVVFTSILWLGGAVYVVPGLDLADGTRVAFLDHSKNKDNRTLAALRFKDFEGEELSKTQSEILSSFLSQAHLSLSEPSIVLEAFPASGASEVEAALADRRANLLRERLISEYDFEPSKIQVMSYGESKPVSFPTGEGEDSGGIIINILSAETDGP</sequence>
<keyword evidence="1" id="KW-1133">Transmembrane helix</keyword>
<gene>
    <name evidence="2" type="ORF">HNO53_02995</name>
</gene>
<evidence type="ECO:0000313" key="3">
    <source>
        <dbReference type="Proteomes" id="UP000671845"/>
    </source>
</evidence>
<keyword evidence="1" id="KW-0472">Membrane</keyword>
<feature type="transmembrane region" description="Helical" evidence="1">
    <location>
        <begin position="6"/>
        <end position="28"/>
    </location>
</feature>
<evidence type="ECO:0008006" key="4">
    <source>
        <dbReference type="Google" id="ProtNLM"/>
    </source>
</evidence>
<accession>A0ABX7WE57</accession>
<evidence type="ECO:0000313" key="2">
    <source>
        <dbReference type="EMBL" id="QTP57782.1"/>
    </source>
</evidence>
<organism evidence="2 3">
    <name type="scientific">Halomonas sulfidivorans</name>
    <dbReference type="NCBI Taxonomy" id="2733488"/>
    <lineage>
        <taxon>Bacteria</taxon>
        <taxon>Pseudomonadati</taxon>
        <taxon>Pseudomonadota</taxon>
        <taxon>Gammaproteobacteria</taxon>
        <taxon>Oceanospirillales</taxon>
        <taxon>Halomonadaceae</taxon>
        <taxon>Halomonas</taxon>
    </lineage>
</organism>
<proteinExistence type="predicted"/>
<dbReference type="RefSeq" id="WP_209476122.1">
    <property type="nucleotide sequence ID" value="NZ_CP053383.1"/>
</dbReference>
<dbReference type="SUPFAM" id="SSF103088">
    <property type="entry name" value="OmpA-like"/>
    <property type="match status" value="1"/>
</dbReference>